<keyword evidence="1" id="KW-0812">Transmembrane</keyword>
<dbReference type="Proteomes" id="UP000198858">
    <property type="component" value="Chromosome I"/>
</dbReference>
<name>A0A1H1MU91_9FLAO</name>
<evidence type="ECO:0000256" key="1">
    <source>
        <dbReference type="SAM" id="Phobius"/>
    </source>
</evidence>
<protein>
    <submittedName>
        <fullName evidence="2">Uncharacterized protein</fullName>
    </submittedName>
</protein>
<organism evidence="2 3">
    <name type="scientific">Christiangramia echinicola</name>
    <dbReference type="NCBI Taxonomy" id="279359"/>
    <lineage>
        <taxon>Bacteria</taxon>
        <taxon>Pseudomonadati</taxon>
        <taxon>Bacteroidota</taxon>
        <taxon>Flavobacteriia</taxon>
        <taxon>Flavobacteriales</taxon>
        <taxon>Flavobacteriaceae</taxon>
        <taxon>Christiangramia</taxon>
    </lineage>
</organism>
<sequence length="36" mass="4348">MDQDTWEFFSFLSGMGFWLILALILIGVFVYKKFRK</sequence>
<feature type="transmembrane region" description="Helical" evidence="1">
    <location>
        <begin position="6"/>
        <end position="31"/>
    </location>
</feature>
<keyword evidence="1" id="KW-1133">Transmembrane helix</keyword>
<gene>
    <name evidence="2" type="ORF">SAMN04488552_1449</name>
</gene>
<evidence type="ECO:0000313" key="2">
    <source>
        <dbReference type="EMBL" id="SDR90152.1"/>
    </source>
</evidence>
<reference evidence="2 3" key="1">
    <citation type="submission" date="2016-10" db="EMBL/GenBank/DDBJ databases">
        <authorList>
            <person name="Varghese N."/>
            <person name="Submissions S."/>
        </authorList>
    </citation>
    <scope>NUCLEOTIDE SEQUENCE [LARGE SCALE GENOMIC DNA]</scope>
    <source>
        <strain evidence="2 3">Mar_2010_102</strain>
    </source>
</reference>
<evidence type="ECO:0000313" key="3">
    <source>
        <dbReference type="Proteomes" id="UP000198858"/>
    </source>
</evidence>
<dbReference type="AlphaFoldDB" id="A0A1H1MU91"/>
<keyword evidence="3" id="KW-1185">Reference proteome</keyword>
<dbReference type="EMBL" id="LT629745">
    <property type="protein sequence ID" value="SDR90152.1"/>
    <property type="molecule type" value="Genomic_DNA"/>
</dbReference>
<keyword evidence="1" id="KW-0472">Membrane</keyword>
<accession>A0A1H1MU91</accession>
<dbReference type="STRING" id="1250231.SAMN04488552_1449"/>
<proteinExistence type="predicted"/>